<keyword evidence="3 7" id="KW-0812">Transmembrane</keyword>
<keyword evidence="6" id="KW-0175">Coiled coil</keyword>
<keyword evidence="2" id="KW-1003">Cell membrane</keyword>
<feature type="transmembrane region" description="Helical" evidence="7">
    <location>
        <begin position="391"/>
        <end position="412"/>
    </location>
</feature>
<dbReference type="PANTHER" id="PTHR35007">
    <property type="entry name" value="INTEGRAL MEMBRANE PROTEIN-RELATED"/>
    <property type="match status" value="1"/>
</dbReference>
<evidence type="ECO:0000256" key="4">
    <source>
        <dbReference type="ARBA" id="ARBA00022989"/>
    </source>
</evidence>
<dbReference type="RefSeq" id="WP_055040193.1">
    <property type="nucleotide sequence ID" value="NZ_CBCTRZ010000031.1"/>
</dbReference>
<evidence type="ECO:0000256" key="3">
    <source>
        <dbReference type="ARBA" id="ARBA00022692"/>
    </source>
</evidence>
<organism evidence="9 10">
    <name type="scientific">Roseburia inulinivorans</name>
    <dbReference type="NCBI Taxonomy" id="360807"/>
    <lineage>
        <taxon>Bacteria</taxon>
        <taxon>Bacillati</taxon>
        <taxon>Bacillota</taxon>
        <taxon>Clostridia</taxon>
        <taxon>Lachnospirales</taxon>
        <taxon>Lachnospiraceae</taxon>
        <taxon>Roseburia</taxon>
    </lineage>
</organism>
<comment type="subcellular location">
    <subcellularLocation>
        <location evidence="1">Cell membrane</location>
        <topology evidence="1">Multi-pass membrane protein</topology>
    </subcellularLocation>
</comment>
<keyword evidence="10" id="KW-1185">Reference proteome</keyword>
<accession>A0A0M6WVR5</accession>
<feature type="domain" description="Type II secretion system protein GspF" evidence="8">
    <location>
        <begin position="274"/>
        <end position="409"/>
    </location>
</feature>
<evidence type="ECO:0000313" key="10">
    <source>
        <dbReference type="Proteomes" id="UP000049828"/>
    </source>
</evidence>
<protein>
    <recommendedName>
        <fullName evidence="8">Type II secretion system protein GspF domain-containing protein</fullName>
    </recommendedName>
</protein>
<dbReference type="EMBL" id="CVRS01000095">
    <property type="protein sequence ID" value="CRL41842.1"/>
    <property type="molecule type" value="Genomic_DNA"/>
</dbReference>
<dbReference type="Proteomes" id="UP000049828">
    <property type="component" value="Unassembled WGS sequence"/>
</dbReference>
<keyword evidence="4 7" id="KW-1133">Transmembrane helix</keyword>
<evidence type="ECO:0000256" key="5">
    <source>
        <dbReference type="ARBA" id="ARBA00023136"/>
    </source>
</evidence>
<dbReference type="GO" id="GO:0005886">
    <property type="term" value="C:plasma membrane"/>
    <property type="evidence" value="ECO:0007669"/>
    <property type="project" value="UniProtKB-SubCell"/>
</dbReference>
<dbReference type="AlphaFoldDB" id="A0A0M6WVR5"/>
<evidence type="ECO:0000256" key="2">
    <source>
        <dbReference type="ARBA" id="ARBA00022475"/>
    </source>
</evidence>
<keyword evidence="5 7" id="KW-0472">Membrane</keyword>
<evidence type="ECO:0000259" key="8">
    <source>
        <dbReference type="Pfam" id="PF00482"/>
    </source>
</evidence>
<dbReference type="InterPro" id="IPR018076">
    <property type="entry name" value="T2SS_GspF_dom"/>
</dbReference>
<gene>
    <name evidence="9" type="ORF">RIL183_29891</name>
</gene>
<dbReference type="Pfam" id="PF00482">
    <property type="entry name" value="T2SSF"/>
    <property type="match status" value="1"/>
</dbReference>
<evidence type="ECO:0000256" key="7">
    <source>
        <dbReference type="SAM" id="Phobius"/>
    </source>
</evidence>
<dbReference type="STRING" id="360807.ERS852392_00130"/>
<sequence length="415" mass="47484">MKNRKSEKQGQSLYRKMGKVFALFAVLAGAALIQESMNPVLKQGNVLERQAYGDGNYDAELIWEIPEKELEQELSVHVAEQGLTKEEQQALLAAAEQEIAETFPGENESVDEIRKDVCIQSQYQDGQVTADWSFDSYQYVDLEGHVMNDSLEEEEILVKAVVELGCDSQTLEYQFFFQICPKIYSEKEKINNKLKQELIKKNEKTNDSTLILPESIDDQTIIWKEKSERMPLKLLLLGMIAAGCVPLVEKSRKQEEEKRRKEKLQSEYPELVSKLTILLGAGMTLFSAWNKIATNYSNKRKNNTIPIHPLYEEMLITCHEIESGVGEARAYERFGERCGLHRYRKFCSLLVQNLRKGTRGLVQLLEQEVSDAFEERKNLAKKSGEEAGTKMLFPMMMMFGIIIVIIMVPAFLSLQ</sequence>
<proteinExistence type="predicted"/>
<name>A0A0M6WVR5_9FIRM</name>
<feature type="coiled-coil region" evidence="6">
    <location>
        <begin position="247"/>
        <end position="274"/>
    </location>
</feature>
<evidence type="ECO:0000256" key="6">
    <source>
        <dbReference type="SAM" id="Coils"/>
    </source>
</evidence>
<dbReference type="PANTHER" id="PTHR35007:SF2">
    <property type="entry name" value="PILUS ASSEMBLE PROTEIN"/>
    <property type="match status" value="1"/>
</dbReference>
<reference evidence="10" key="1">
    <citation type="submission" date="2015-05" db="EMBL/GenBank/DDBJ databases">
        <authorList>
            <consortium name="Pathogen Informatics"/>
        </authorList>
    </citation>
    <scope>NUCLEOTIDE SEQUENCE [LARGE SCALE GENOMIC DNA]</scope>
    <source>
        <strain evidence="10">L1-83</strain>
    </source>
</reference>
<evidence type="ECO:0000256" key="1">
    <source>
        <dbReference type="ARBA" id="ARBA00004651"/>
    </source>
</evidence>
<dbReference type="OrthoDB" id="9793966at2"/>
<evidence type="ECO:0000313" key="9">
    <source>
        <dbReference type="EMBL" id="CRL41842.1"/>
    </source>
</evidence>